<dbReference type="CDD" id="cd06558">
    <property type="entry name" value="crotonase-like"/>
    <property type="match status" value="1"/>
</dbReference>
<dbReference type="Gene3D" id="1.10.12.10">
    <property type="entry name" value="Lyase 2-enoyl-coa Hydratase, Chain A, domain 2"/>
    <property type="match status" value="1"/>
</dbReference>
<sequence length="259" mass="27477">MTTANDTPTVRTEETDSIFVITIDRPKARNAIDGATARALAAAVDHLESRDDLLVGILTGAGGVFSAGMDLKAFAAGDKPIVEGRGFAGITRARIKTPLIAAVEGYALGGGTEMALACDMIVAARNATFGQTEVHYGIVPPEGGMVRLPERIPRNIALELLLTGEPLPAERAERLGLVNHLTEPGQALQRALELATSIAHNAPLAVAAVKRVVNERRAFSDEDAFAEQDRIVAPVLASHDAQEGAHAFAERRSPHWQGR</sequence>
<evidence type="ECO:0000256" key="6">
    <source>
        <dbReference type="RuleBase" id="RU003707"/>
    </source>
</evidence>
<dbReference type="InterPro" id="IPR018376">
    <property type="entry name" value="Enoyl-CoA_hyd/isom_CS"/>
</dbReference>
<dbReference type="RefSeq" id="WP_075030000.1">
    <property type="nucleotide sequence ID" value="NZ_FONR01000011.1"/>
</dbReference>
<dbReference type="Proteomes" id="UP000181942">
    <property type="component" value="Unassembled WGS sequence"/>
</dbReference>
<organism evidence="7 8">
    <name type="scientific">Streptomyces mirabilis</name>
    <dbReference type="NCBI Taxonomy" id="68239"/>
    <lineage>
        <taxon>Bacteria</taxon>
        <taxon>Bacillati</taxon>
        <taxon>Actinomycetota</taxon>
        <taxon>Actinomycetes</taxon>
        <taxon>Kitasatosporales</taxon>
        <taxon>Streptomycetaceae</taxon>
        <taxon>Streptomyces</taxon>
    </lineage>
</organism>
<dbReference type="InterPro" id="IPR029045">
    <property type="entry name" value="ClpP/crotonase-like_dom_sf"/>
</dbReference>
<dbReference type="AlphaFoldDB" id="A0A1I2L1K3"/>
<evidence type="ECO:0000256" key="5">
    <source>
        <dbReference type="ARBA" id="ARBA00023717"/>
    </source>
</evidence>
<dbReference type="PANTHER" id="PTHR43802:SF1">
    <property type="entry name" value="IP11341P-RELATED"/>
    <property type="match status" value="1"/>
</dbReference>
<gene>
    <name evidence="7" type="ORF">SAMN02787118_111149</name>
</gene>
<evidence type="ECO:0000256" key="1">
    <source>
        <dbReference type="ARBA" id="ARBA00005254"/>
    </source>
</evidence>
<dbReference type="PANTHER" id="PTHR43802">
    <property type="entry name" value="ENOYL-COA HYDRATASE"/>
    <property type="match status" value="1"/>
</dbReference>
<accession>A0A1I2L1K3</accession>
<dbReference type="OrthoDB" id="9775794at2"/>
<evidence type="ECO:0000256" key="3">
    <source>
        <dbReference type="ARBA" id="ARBA00023239"/>
    </source>
</evidence>
<comment type="similarity">
    <text evidence="1 6">Belongs to the enoyl-CoA hydratase/isomerase family.</text>
</comment>
<dbReference type="FunFam" id="3.90.226.10:FF:000009">
    <property type="entry name" value="Carnitinyl-CoA dehydratase"/>
    <property type="match status" value="1"/>
</dbReference>
<protein>
    <recommendedName>
        <fullName evidence="2">enoyl-CoA hydratase</fullName>
        <ecNumber evidence="2">4.2.1.17</ecNumber>
    </recommendedName>
</protein>
<dbReference type="InterPro" id="IPR001753">
    <property type="entry name" value="Enoyl-CoA_hydra/iso"/>
</dbReference>
<keyword evidence="3" id="KW-0456">Lyase</keyword>
<evidence type="ECO:0000256" key="2">
    <source>
        <dbReference type="ARBA" id="ARBA00012076"/>
    </source>
</evidence>
<reference evidence="7 8" key="1">
    <citation type="submission" date="2016-10" db="EMBL/GenBank/DDBJ databases">
        <authorList>
            <person name="de Groot N.N."/>
        </authorList>
    </citation>
    <scope>NUCLEOTIDE SEQUENCE [LARGE SCALE GENOMIC DNA]</scope>
    <source>
        <strain evidence="7 8">OK461</strain>
    </source>
</reference>
<evidence type="ECO:0000313" key="8">
    <source>
        <dbReference type="Proteomes" id="UP000181942"/>
    </source>
</evidence>
<dbReference type="GO" id="GO:0004300">
    <property type="term" value="F:enoyl-CoA hydratase activity"/>
    <property type="evidence" value="ECO:0007669"/>
    <property type="project" value="UniProtKB-EC"/>
</dbReference>
<dbReference type="InterPro" id="IPR014748">
    <property type="entry name" value="Enoyl-CoA_hydra_C"/>
</dbReference>
<evidence type="ECO:0000256" key="4">
    <source>
        <dbReference type="ARBA" id="ARBA00023709"/>
    </source>
</evidence>
<evidence type="ECO:0000313" key="7">
    <source>
        <dbReference type="EMBL" id="SFF73075.1"/>
    </source>
</evidence>
<dbReference type="EMBL" id="FONR01000011">
    <property type="protein sequence ID" value="SFF73075.1"/>
    <property type="molecule type" value="Genomic_DNA"/>
</dbReference>
<name>A0A1I2L1K3_9ACTN</name>
<comment type="catalytic activity">
    <reaction evidence="4">
        <text>a (3S)-3-hydroxyacyl-CoA = a (2E)-enoyl-CoA + H2O</text>
        <dbReference type="Rhea" id="RHEA:16105"/>
        <dbReference type="ChEBI" id="CHEBI:15377"/>
        <dbReference type="ChEBI" id="CHEBI:57318"/>
        <dbReference type="ChEBI" id="CHEBI:58856"/>
        <dbReference type="EC" id="4.2.1.17"/>
    </reaction>
</comment>
<comment type="catalytic activity">
    <reaction evidence="5">
        <text>a 4-saturated-(3S)-3-hydroxyacyl-CoA = a (3E)-enoyl-CoA + H2O</text>
        <dbReference type="Rhea" id="RHEA:20724"/>
        <dbReference type="ChEBI" id="CHEBI:15377"/>
        <dbReference type="ChEBI" id="CHEBI:58521"/>
        <dbReference type="ChEBI" id="CHEBI:137480"/>
        <dbReference type="EC" id="4.2.1.17"/>
    </reaction>
</comment>
<dbReference type="SUPFAM" id="SSF52096">
    <property type="entry name" value="ClpP/crotonase"/>
    <property type="match status" value="1"/>
</dbReference>
<proteinExistence type="inferred from homology"/>
<dbReference type="Pfam" id="PF00378">
    <property type="entry name" value="ECH_1"/>
    <property type="match status" value="1"/>
</dbReference>
<dbReference type="PROSITE" id="PS00166">
    <property type="entry name" value="ENOYL_COA_HYDRATASE"/>
    <property type="match status" value="1"/>
</dbReference>
<dbReference type="EC" id="4.2.1.17" evidence="2"/>
<dbReference type="NCBIfam" id="NF006100">
    <property type="entry name" value="PRK08252.1"/>
    <property type="match status" value="1"/>
</dbReference>
<dbReference type="Gene3D" id="3.90.226.10">
    <property type="entry name" value="2-enoyl-CoA Hydratase, Chain A, domain 1"/>
    <property type="match status" value="1"/>
</dbReference>